<gene>
    <name evidence="1" type="ORF">OUZ56_015882</name>
</gene>
<evidence type="ECO:0000313" key="2">
    <source>
        <dbReference type="Proteomes" id="UP001234178"/>
    </source>
</evidence>
<dbReference type="Proteomes" id="UP001234178">
    <property type="component" value="Unassembled WGS sequence"/>
</dbReference>
<dbReference type="EMBL" id="JAOYFB010000038">
    <property type="protein sequence ID" value="KAK4026856.1"/>
    <property type="molecule type" value="Genomic_DNA"/>
</dbReference>
<proteinExistence type="predicted"/>
<protein>
    <submittedName>
        <fullName evidence="1">Uncharacterized protein</fullName>
    </submittedName>
</protein>
<evidence type="ECO:0000313" key="1">
    <source>
        <dbReference type="EMBL" id="KAK4026856.1"/>
    </source>
</evidence>
<comment type="caution">
    <text evidence="1">The sequence shown here is derived from an EMBL/GenBank/DDBJ whole genome shotgun (WGS) entry which is preliminary data.</text>
</comment>
<sequence length="76" mass="9310">MAIYTENRDDKRLYIQGRKIKDVIIRVHRDPRKRIDYLTVFTFAILRSVVMLCYLKHKPESKSIWDRIKTKRDEQT</sequence>
<accession>A0ABR0AP09</accession>
<name>A0ABR0AP09_9CRUS</name>
<organism evidence="1 2">
    <name type="scientific">Daphnia magna</name>
    <dbReference type="NCBI Taxonomy" id="35525"/>
    <lineage>
        <taxon>Eukaryota</taxon>
        <taxon>Metazoa</taxon>
        <taxon>Ecdysozoa</taxon>
        <taxon>Arthropoda</taxon>
        <taxon>Crustacea</taxon>
        <taxon>Branchiopoda</taxon>
        <taxon>Diplostraca</taxon>
        <taxon>Cladocera</taxon>
        <taxon>Anomopoda</taxon>
        <taxon>Daphniidae</taxon>
        <taxon>Daphnia</taxon>
    </lineage>
</organism>
<keyword evidence="2" id="KW-1185">Reference proteome</keyword>
<reference evidence="1 2" key="1">
    <citation type="journal article" date="2023" name="Nucleic Acids Res.">
        <title>The hologenome of Daphnia magna reveals possible DNA methylation and microbiome-mediated evolution of the host genome.</title>
        <authorList>
            <person name="Chaturvedi A."/>
            <person name="Li X."/>
            <person name="Dhandapani V."/>
            <person name="Marshall H."/>
            <person name="Kissane S."/>
            <person name="Cuenca-Cambronero M."/>
            <person name="Asole G."/>
            <person name="Calvet F."/>
            <person name="Ruiz-Romero M."/>
            <person name="Marangio P."/>
            <person name="Guigo R."/>
            <person name="Rago D."/>
            <person name="Mirbahai L."/>
            <person name="Eastwood N."/>
            <person name="Colbourne J.K."/>
            <person name="Zhou J."/>
            <person name="Mallon E."/>
            <person name="Orsini L."/>
        </authorList>
    </citation>
    <scope>NUCLEOTIDE SEQUENCE [LARGE SCALE GENOMIC DNA]</scope>
    <source>
        <strain evidence="1">LRV0_1</strain>
    </source>
</reference>